<dbReference type="Proteomes" id="UP000198412">
    <property type="component" value="Unassembled WGS sequence"/>
</dbReference>
<protein>
    <recommendedName>
        <fullName evidence="3">Adenylosuccinate lyase</fullName>
    </recommendedName>
</protein>
<evidence type="ECO:0008006" key="3">
    <source>
        <dbReference type="Google" id="ProtNLM"/>
    </source>
</evidence>
<accession>A0A238VZP1</accession>
<dbReference type="OrthoDB" id="979487at2"/>
<organism evidence="1 2">
    <name type="scientific">Lutibacter flavus</name>
    <dbReference type="NCBI Taxonomy" id="691689"/>
    <lineage>
        <taxon>Bacteria</taxon>
        <taxon>Pseudomonadati</taxon>
        <taxon>Bacteroidota</taxon>
        <taxon>Flavobacteriia</taxon>
        <taxon>Flavobacteriales</taxon>
        <taxon>Flavobacteriaceae</taxon>
        <taxon>Lutibacter</taxon>
    </lineage>
</organism>
<dbReference type="RefSeq" id="WP_089377492.1">
    <property type="nucleotide sequence ID" value="NZ_FZNX01000001.1"/>
</dbReference>
<gene>
    <name evidence="1" type="ORF">SAMN04488111_1218</name>
</gene>
<proteinExistence type="predicted"/>
<evidence type="ECO:0000313" key="2">
    <source>
        <dbReference type="Proteomes" id="UP000198412"/>
    </source>
</evidence>
<dbReference type="EMBL" id="FZNX01000001">
    <property type="protein sequence ID" value="SNR39641.1"/>
    <property type="molecule type" value="Genomic_DNA"/>
</dbReference>
<dbReference type="AlphaFoldDB" id="A0A238VZP1"/>
<evidence type="ECO:0000313" key="1">
    <source>
        <dbReference type="EMBL" id="SNR39641.1"/>
    </source>
</evidence>
<keyword evidence="2" id="KW-1185">Reference proteome</keyword>
<sequence length="189" mass="21928">MNKDLLVEQLELLENAKRVNRLRVSNFVLNNPTLFPHLLELSFDTTNKKSIKAAWILELVCIEKLDWLAPHLNYFTQNIKQLKFDSAVRPASKICMFLAKAYASKNDSFVKETLTKNHIDKIIVTGFDWMISNHKVATKAYTMETLLLFGKNYSWVHNELKLILEQNMASESPAYKARGRITLNRINKK</sequence>
<reference evidence="2" key="1">
    <citation type="submission" date="2017-06" db="EMBL/GenBank/DDBJ databases">
        <authorList>
            <person name="Varghese N."/>
            <person name="Submissions S."/>
        </authorList>
    </citation>
    <scope>NUCLEOTIDE SEQUENCE [LARGE SCALE GENOMIC DNA]</scope>
    <source>
        <strain evidence="2">DSM 27993</strain>
    </source>
</reference>
<name>A0A238VZP1_9FLAO</name>